<evidence type="ECO:0000256" key="8">
    <source>
        <dbReference type="SAM" id="MobiDB-lite"/>
    </source>
</evidence>
<feature type="compositionally biased region" description="Polar residues" evidence="8">
    <location>
        <begin position="55"/>
        <end position="65"/>
    </location>
</feature>
<dbReference type="GO" id="GO:0006099">
    <property type="term" value="P:tricarboxylic acid cycle"/>
    <property type="evidence" value="ECO:0007669"/>
    <property type="project" value="InterPro"/>
</dbReference>
<dbReference type="GO" id="GO:0009055">
    <property type="term" value="F:electron transfer activity"/>
    <property type="evidence" value="ECO:0007669"/>
    <property type="project" value="InterPro"/>
</dbReference>
<proteinExistence type="evidence at transcript level"/>
<sequence>MLSTSCDVSYTADLLPRAARPARPARAGGQLRCARGRPRVTPALRRRRRRSRSPDASTVAPQRSPVSEWPPRVGRAPMAPGLFVYRWPLNAIVSGMHRVSGLALVIGFSSVAMGSALLPAGTTLPDAIVSACSKWPRALRIAAKWCIGTALAMHWVAGTRYLAWEWGLYPFSVRCTTYTSSAIVAAAIGGGTALSLCSFPFPQHQKPSVRPHAVRAQGEMILPKTAWERTDM</sequence>
<dbReference type="GO" id="GO:0005739">
    <property type="term" value="C:mitochondrion"/>
    <property type="evidence" value="ECO:0007669"/>
    <property type="project" value="GOC"/>
</dbReference>
<dbReference type="InterPro" id="IPR034804">
    <property type="entry name" value="SQR/QFR_C/D"/>
</dbReference>
<keyword evidence="2" id="KW-0349">Heme</keyword>
<keyword evidence="7 9" id="KW-0472">Membrane</keyword>
<evidence type="ECO:0000256" key="4">
    <source>
        <dbReference type="ARBA" id="ARBA00022723"/>
    </source>
</evidence>
<evidence type="ECO:0000256" key="3">
    <source>
        <dbReference type="ARBA" id="ARBA00022692"/>
    </source>
</evidence>
<dbReference type="Pfam" id="PF01127">
    <property type="entry name" value="Sdh_cyt"/>
    <property type="match status" value="1"/>
</dbReference>
<organism evidence="10">
    <name type="scientific">Mastigamoeba balamuthi</name>
    <name type="common">Phreatamoeba balamuthi</name>
    <dbReference type="NCBI Taxonomy" id="108607"/>
    <lineage>
        <taxon>Eukaryota</taxon>
        <taxon>Amoebozoa</taxon>
        <taxon>Evosea</taxon>
        <taxon>Archamoebae</taxon>
        <taxon>Mastigamoebida</taxon>
        <taxon>Mastigamoebidae</taxon>
        <taxon>Mastigamoeba</taxon>
    </lineage>
</organism>
<evidence type="ECO:0000256" key="7">
    <source>
        <dbReference type="ARBA" id="ARBA00023136"/>
    </source>
</evidence>
<dbReference type="PANTHER" id="PTHR10978:SF5">
    <property type="entry name" value="SUCCINATE DEHYDROGENASE CYTOCHROME B560 SUBUNIT, MITOCHONDRIAL"/>
    <property type="match status" value="1"/>
</dbReference>
<dbReference type="VEuPathDB" id="AmoebaDB:MBAL_005690"/>
<feature type="transmembrane region" description="Helical" evidence="9">
    <location>
        <begin position="182"/>
        <end position="201"/>
    </location>
</feature>
<dbReference type="GO" id="GO:0046872">
    <property type="term" value="F:metal ion binding"/>
    <property type="evidence" value="ECO:0007669"/>
    <property type="project" value="UniProtKB-KW"/>
</dbReference>
<feature type="region of interest" description="Disordered" evidence="8">
    <location>
        <begin position="36"/>
        <end position="71"/>
    </location>
</feature>
<feature type="transmembrane region" description="Helical" evidence="9">
    <location>
        <begin position="141"/>
        <end position="162"/>
    </location>
</feature>
<evidence type="ECO:0000256" key="1">
    <source>
        <dbReference type="ARBA" id="ARBA00004370"/>
    </source>
</evidence>
<dbReference type="GO" id="GO:0016020">
    <property type="term" value="C:membrane"/>
    <property type="evidence" value="ECO:0007669"/>
    <property type="project" value="UniProtKB-SubCell"/>
</dbReference>
<dbReference type="InterPro" id="IPR014314">
    <property type="entry name" value="Succ_DH_cytb556"/>
</dbReference>
<dbReference type="EMBL" id="KJ993873">
    <property type="protein sequence ID" value="AJE29362.1"/>
    <property type="molecule type" value="mRNA"/>
</dbReference>
<name>A0A0B5D2L2_MASBA</name>
<feature type="compositionally biased region" description="Basic residues" evidence="8">
    <location>
        <begin position="36"/>
        <end position="51"/>
    </location>
</feature>
<comment type="subcellular location">
    <subcellularLocation>
        <location evidence="1">Membrane</location>
    </subcellularLocation>
</comment>
<protein>
    <submittedName>
        <fullName evidence="10">Mitochondrial succinate dehydrogenase C</fullName>
    </submittedName>
</protein>
<keyword evidence="6" id="KW-0408">Iron</keyword>
<accession>A0A0B5D2L2</accession>
<dbReference type="PANTHER" id="PTHR10978">
    <property type="entry name" value="SUCCINATE DEHYDROGENASE CYTOCHROME B560 SUBUNIT"/>
    <property type="match status" value="1"/>
</dbReference>
<feature type="transmembrane region" description="Helical" evidence="9">
    <location>
        <begin position="99"/>
        <end position="120"/>
    </location>
</feature>
<reference evidence="10" key="1">
    <citation type="submission" date="2014-06" db="EMBL/GenBank/DDBJ databases">
        <authorList>
            <person name="Nyvltova E.W."/>
            <person name="Stairs C."/>
            <person name="Hrdy I."/>
            <person name="Pacesc J."/>
            <person name="Roger A.J."/>
            <person name="Tachezy J."/>
        </authorList>
    </citation>
    <scope>NUCLEOTIDE SEQUENCE</scope>
</reference>
<dbReference type="AlphaFoldDB" id="A0A0B5D2L2"/>
<keyword evidence="5 9" id="KW-1133">Transmembrane helix</keyword>
<reference evidence="10" key="2">
    <citation type="journal article" date="2015" name="Mol. Biol. Evol.">
        <title>Lateral gene transfer and gene duplication played a key role in the evolution of Mastigamoeba balamuthi hydrogenosomes.</title>
        <authorList>
            <person name="Nyvltova E."/>
            <person name="Stairs C.W."/>
            <person name="Hrdy I."/>
            <person name="Ridl J."/>
            <person name="Mach J."/>
            <person name="Paces J."/>
            <person name="Roger A.J."/>
            <person name="Tachezy J."/>
        </authorList>
    </citation>
    <scope>NUCLEOTIDE SEQUENCE</scope>
</reference>
<evidence type="ECO:0000256" key="6">
    <source>
        <dbReference type="ARBA" id="ARBA00023004"/>
    </source>
</evidence>
<dbReference type="CDD" id="cd03499">
    <property type="entry name" value="SQR_TypeC_SdhC"/>
    <property type="match status" value="1"/>
</dbReference>
<dbReference type="SUPFAM" id="SSF81343">
    <property type="entry name" value="Fumarate reductase respiratory complex transmembrane subunits"/>
    <property type="match status" value="1"/>
</dbReference>
<dbReference type="GO" id="GO:0006121">
    <property type="term" value="P:mitochondrial electron transport, succinate to ubiquinone"/>
    <property type="evidence" value="ECO:0007669"/>
    <property type="project" value="TreeGrafter"/>
</dbReference>
<evidence type="ECO:0000313" key="10">
    <source>
        <dbReference type="EMBL" id="AJE29362.1"/>
    </source>
</evidence>
<dbReference type="InterPro" id="IPR000701">
    <property type="entry name" value="SuccDH_FuR_B_TM-su"/>
</dbReference>
<evidence type="ECO:0000256" key="9">
    <source>
        <dbReference type="SAM" id="Phobius"/>
    </source>
</evidence>
<keyword evidence="4" id="KW-0479">Metal-binding</keyword>
<evidence type="ECO:0000256" key="2">
    <source>
        <dbReference type="ARBA" id="ARBA00022617"/>
    </source>
</evidence>
<keyword evidence="3 9" id="KW-0812">Transmembrane</keyword>
<evidence type="ECO:0000256" key="5">
    <source>
        <dbReference type="ARBA" id="ARBA00022989"/>
    </source>
</evidence>
<dbReference type="Gene3D" id="1.20.1300.10">
    <property type="entry name" value="Fumarate reductase/succinate dehydrogenase, transmembrane subunit"/>
    <property type="match status" value="1"/>
</dbReference>